<proteinExistence type="predicted"/>
<name>F5SA22_KINKI</name>
<sequence>MCAAGVHIGLSGLEKTRIIASAGCLSVFWGKTINLALFV</sequence>
<accession>F5SA22</accession>
<gene>
    <name evidence="1" type="ORF">HMPREF0476_2055</name>
</gene>
<evidence type="ECO:0000313" key="1">
    <source>
        <dbReference type="EMBL" id="EGK06846.1"/>
    </source>
</evidence>
<protein>
    <submittedName>
        <fullName evidence="1">Uncharacterized protein</fullName>
    </submittedName>
</protein>
<dbReference type="EMBL" id="AFHS01000071">
    <property type="protein sequence ID" value="EGK06846.1"/>
    <property type="molecule type" value="Genomic_DNA"/>
</dbReference>
<comment type="caution">
    <text evidence="1">The sequence shown here is derived from an EMBL/GenBank/DDBJ whole genome shotgun (WGS) entry which is preliminary data.</text>
</comment>
<dbReference type="AlphaFoldDB" id="F5SA22"/>
<dbReference type="Proteomes" id="UP000004207">
    <property type="component" value="Unassembled WGS sequence"/>
</dbReference>
<dbReference type="HOGENOM" id="CLU_3311170_0_0_4"/>
<organism evidence="1 2">
    <name type="scientific">Kingella kingae ATCC 23330</name>
    <dbReference type="NCBI Taxonomy" id="887327"/>
    <lineage>
        <taxon>Bacteria</taxon>
        <taxon>Pseudomonadati</taxon>
        <taxon>Pseudomonadota</taxon>
        <taxon>Betaproteobacteria</taxon>
        <taxon>Neisseriales</taxon>
        <taxon>Neisseriaceae</taxon>
        <taxon>Kingella</taxon>
    </lineage>
</organism>
<keyword evidence="2" id="KW-1185">Reference proteome</keyword>
<evidence type="ECO:0000313" key="2">
    <source>
        <dbReference type="Proteomes" id="UP000004207"/>
    </source>
</evidence>
<reference evidence="1 2" key="1">
    <citation type="submission" date="2011-04" db="EMBL/GenBank/DDBJ databases">
        <authorList>
            <person name="Muzny D."/>
            <person name="Qin X."/>
            <person name="Deng J."/>
            <person name="Jiang H."/>
            <person name="Liu Y."/>
            <person name="Qu J."/>
            <person name="Song X.-Z."/>
            <person name="Zhang L."/>
            <person name="Thornton R."/>
            <person name="Coyle M."/>
            <person name="Francisco L."/>
            <person name="Jackson L."/>
            <person name="Javaid M."/>
            <person name="Korchina V."/>
            <person name="Kovar C."/>
            <person name="Mata R."/>
            <person name="Mathew T."/>
            <person name="Ngo R."/>
            <person name="Nguyen L."/>
            <person name="Nguyen N."/>
            <person name="Okwuonu G."/>
            <person name="Ongeri F."/>
            <person name="Pham C."/>
            <person name="Simmons D."/>
            <person name="Wilczek-Boney K."/>
            <person name="Hale W."/>
            <person name="Jakkamsetti A."/>
            <person name="Pham P."/>
            <person name="Ruth R."/>
            <person name="San Lucas F."/>
            <person name="Warren J."/>
            <person name="Zhang J."/>
            <person name="Zhao Z."/>
            <person name="Zhou C."/>
            <person name="Zhu D."/>
            <person name="Lee S."/>
            <person name="Bess C."/>
            <person name="Blankenburg K."/>
            <person name="Forbes L."/>
            <person name="Fu Q."/>
            <person name="Gubbala S."/>
            <person name="Hirani K."/>
            <person name="Jayaseelan J.C."/>
            <person name="Lara F."/>
            <person name="Munidasa M."/>
            <person name="Palculict T."/>
            <person name="Patil S."/>
            <person name="Pu L.-L."/>
            <person name="Saada N."/>
            <person name="Tang L."/>
            <person name="Weissenberger G."/>
            <person name="Zhu Y."/>
            <person name="Hemphill L."/>
            <person name="Shang Y."/>
            <person name="Youmans B."/>
            <person name="Ayvaz T."/>
            <person name="Ross M."/>
            <person name="Santibanez J."/>
            <person name="Aqrawi P."/>
            <person name="Gross S."/>
            <person name="Joshi V."/>
            <person name="Fowler G."/>
            <person name="Nazareth L."/>
            <person name="Reid J."/>
            <person name="Worley K."/>
            <person name="Petrosino J."/>
            <person name="Highlander S."/>
            <person name="Gibbs R."/>
        </authorList>
    </citation>
    <scope>NUCLEOTIDE SEQUENCE [LARGE SCALE GENOMIC DNA]</scope>
    <source>
        <strain evidence="1 2">ATCC 23330</strain>
    </source>
</reference>